<evidence type="ECO:0000313" key="2">
    <source>
        <dbReference type="EMBL" id="JAH90481.1"/>
    </source>
</evidence>
<evidence type="ECO:0000256" key="1">
    <source>
        <dbReference type="SAM" id="SignalP"/>
    </source>
</evidence>
<feature type="chain" id="PRO_5002434368" evidence="1">
    <location>
        <begin position="23"/>
        <end position="56"/>
    </location>
</feature>
<organism evidence="2">
    <name type="scientific">Anguilla anguilla</name>
    <name type="common">European freshwater eel</name>
    <name type="synonym">Muraena anguilla</name>
    <dbReference type="NCBI Taxonomy" id="7936"/>
    <lineage>
        <taxon>Eukaryota</taxon>
        <taxon>Metazoa</taxon>
        <taxon>Chordata</taxon>
        <taxon>Craniata</taxon>
        <taxon>Vertebrata</taxon>
        <taxon>Euteleostomi</taxon>
        <taxon>Actinopterygii</taxon>
        <taxon>Neopterygii</taxon>
        <taxon>Teleostei</taxon>
        <taxon>Anguilliformes</taxon>
        <taxon>Anguillidae</taxon>
        <taxon>Anguilla</taxon>
    </lineage>
</organism>
<name>A0A0E9WJL8_ANGAN</name>
<accession>A0A0E9WJL8</accession>
<proteinExistence type="predicted"/>
<reference evidence="2" key="2">
    <citation type="journal article" date="2015" name="Fish Shellfish Immunol.">
        <title>Early steps in the European eel (Anguilla anguilla)-Vibrio vulnificus interaction in the gills: Role of the RtxA13 toxin.</title>
        <authorList>
            <person name="Callol A."/>
            <person name="Pajuelo D."/>
            <person name="Ebbesson L."/>
            <person name="Teles M."/>
            <person name="MacKenzie S."/>
            <person name="Amaro C."/>
        </authorList>
    </citation>
    <scope>NUCLEOTIDE SEQUENCE</scope>
</reference>
<reference evidence="2" key="1">
    <citation type="submission" date="2014-11" db="EMBL/GenBank/DDBJ databases">
        <authorList>
            <person name="Amaro Gonzalez C."/>
        </authorList>
    </citation>
    <scope>NUCLEOTIDE SEQUENCE</scope>
</reference>
<dbReference type="AlphaFoldDB" id="A0A0E9WJL8"/>
<keyword evidence="1" id="KW-0732">Signal</keyword>
<dbReference type="EMBL" id="GBXM01018096">
    <property type="protein sequence ID" value="JAH90481.1"/>
    <property type="molecule type" value="Transcribed_RNA"/>
</dbReference>
<protein>
    <submittedName>
        <fullName evidence="2">Uncharacterized protein</fullName>
    </submittedName>
</protein>
<feature type="signal peptide" evidence="1">
    <location>
        <begin position="1"/>
        <end position="22"/>
    </location>
</feature>
<sequence>MKVKTIMLLFQILAISMLKSDSAHVPDRKIQGTLHPMGMHCHGNHLCLKVCRRART</sequence>